<keyword evidence="3" id="KW-0812">Transmembrane</keyword>
<keyword evidence="5" id="KW-1185">Reference proteome</keyword>
<dbReference type="STRING" id="402384.HM131_09570"/>
<evidence type="ECO:0000256" key="1">
    <source>
        <dbReference type="ARBA" id="ARBA00004241"/>
    </source>
</evidence>
<dbReference type="AlphaFoldDB" id="A0A1W5ZUV7"/>
<keyword evidence="3" id="KW-0472">Membrane</keyword>
<proteinExistence type="predicted"/>
<dbReference type="RefSeq" id="WP_085029543.1">
    <property type="nucleotide sequence ID" value="NZ_CP020772.1"/>
</dbReference>
<protein>
    <submittedName>
        <fullName evidence="4">Competence protein ComG</fullName>
    </submittedName>
</protein>
<dbReference type="OrthoDB" id="1653576at2"/>
<reference evidence="4 5" key="1">
    <citation type="submission" date="2017-04" db="EMBL/GenBank/DDBJ databases">
        <title>The whole genome sequencing and assembly of Halobacillus mangrovi strain.</title>
        <authorList>
            <person name="Lee S.-J."/>
            <person name="Park M.-K."/>
            <person name="Kim J.-Y."/>
            <person name="Lee Y.-J."/>
            <person name="Yi H."/>
            <person name="Bahn Y.-S."/>
            <person name="Kim J.F."/>
            <person name="Lee D.-W."/>
        </authorList>
    </citation>
    <scope>NUCLEOTIDE SEQUENCE [LARGE SCALE GENOMIC DNA]</scope>
    <source>
        <strain evidence="4 5">KTB 131</strain>
    </source>
</reference>
<comment type="subcellular location">
    <subcellularLocation>
        <location evidence="1">Cell surface</location>
    </subcellularLocation>
</comment>
<dbReference type="GO" id="GO:0009986">
    <property type="term" value="C:cell surface"/>
    <property type="evidence" value="ECO:0007669"/>
    <property type="project" value="UniProtKB-SubCell"/>
</dbReference>
<dbReference type="InterPro" id="IPR012902">
    <property type="entry name" value="N_methyl_site"/>
</dbReference>
<feature type="transmembrane region" description="Helical" evidence="3">
    <location>
        <begin position="15"/>
        <end position="34"/>
    </location>
</feature>
<evidence type="ECO:0000256" key="2">
    <source>
        <dbReference type="ARBA" id="ARBA00023287"/>
    </source>
</evidence>
<organism evidence="4 5">
    <name type="scientific">Halobacillus mangrovi</name>
    <dbReference type="NCBI Taxonomy" id="402384"/>
    <lineage>
        <taxon>Bacteria</taxon>
        <taxon>Bacillati</taxon>
        <taxon>Bacillota</taxon>
        <taxon>Bacilli</taxon>
        <taxon>Bacillales</taxon>
        <taxon>Bacillaceae</taxon>
        <taxon>Halobacillus</taxon>
    </lineage>
</organism>
<dbReference type="PIRSF" id="PIRSF021292">
    <property type="entry name" value="Competence_ComGD"/>
    <property type="match status" value="1"/>
</dbReference>
<dbReference type="NCBIfam" id="TIGR02532">
    <property type="entry name" value="IV_pilin_GFxxxE"/>
    <property type="match status" value="1"/>
</dbReference>
<dbReference type="Proteomes" id="UP000192527">
    <property type="component" value="Chromosome"/>
</dbReference>
<dbReference type="EMBL" id="CP020772">
    <property type="protein sequence ID" value="ARI77070.1"/>
    <property type="molecule type" value="Genomic_DNA"/>
</dbReference>
<accession>A0A1W5ZUV7</accession>
<gene>
    <name evidence="4" type="ORF">HM131_09570</name>
</gene>
<keyword evidence="2" id="KW-0178">Competence</keyword>
<dbReference type="InterPro" id="IPR016785">
    <property type="entry name" value="ComGD"/>
</dbReference>
<evidence type="ECO:0000256" key="3">
    <source>
        <dbReference type="SAM" id="Phobius"/>
    </source>
</evidence>
<dbReference type="KEGG" id="hmn:HM131_09570"/>
<dbReference type="GO" id="GO:0030420">
    <property type="term" value="P:establishment of competence for transformation"/>
    <property type="evidence" value="ECO:0007669"/>
    <property type="project" value="UniProtKB-KW"/>
</dbReference>
<evidence type="ECO:0000313" key="4">
    <source>
        <dbReference type="EMBL" id="ARI77070.1"/>
    </source>
</evidence>
<evidence type="ECO:0000313" key="5">
    <source>
        <dbReference type="Proteomes" id="UP000192527"/>
    </source>
</evidence>
<name>A0A1W5ZUV7_9BACI</name>
<dbReference type="NCBIfam" id="NF040982">
    <property type="entry name" value="ComGD"/>
    <property type="match status" value="1"/>
</dbReference>
<sequence length="148" mass="17339">MNDVIQKNGFTLSEVLIVLTAWSILIVCLTPLHLRTFHSVEASMFLNQLEEDVLLAQQLTVQDHPYYWMSFRQSSNDYVLYDAKDKETIFIREFPEGWRFDLMTLENPVRFNARGIIAKPGTMKVHSPSSTYKITFPFGTRRLYIEKQ</sequence>
<keyword evidence="3" id="KW-1133">Transmembrane helix</keyword>